<evidence type="ECO:0000256" key="6">
    <source>
        <dbReference type="RuleBase" id="RU362042"/>
    </source>
</evidence>
<dbReference type="SUPFAM" id="SSF51306">
    <property type="entry name" value="LexA/Signal peptidase"/>
    <property type="match status" value="1"/>
</dbReference>
<keyword evidence="6" id="KW-1133">Transmembrane helix</keyword>
<comment type="catalytic activity">
    <reaction evidence="1 6">
        <text>Cleavage of hydrophobic, N-terminal signal or leader sequences from secreted and periplasmic proteins.</text>
        <dbReference type="EC" id="3.4.21.89"/>
    </reaction>
</comment>
<dbReference type="InterPro" id="IPR000223">
    <property type="entry name" value="Pept_S26A_signal_pept_1"/>
</dbReference>
<organism evidence="8 9">
    <name type="scientific">Candidatus Enterococcus ferrettii</name>
    <dbReference type="NCBI Taxonomy" id="2815324"/>
    <lineage>
        <taxon>Bacteria</taxon>
        <taxon>Bacillati</taxon>
        <taxon>Bacillota</taxon>
        <taxon>Bacilli</taxon>
        <taxon>Lactobacillales</taxon>
        <taxon>Enterococcaceae</taxon>
        <taxon>Enterococcus</taxon>
    </lineage>
</organism>
<dbReference type="Proteomes" id="UP000664357">
    <property type="component" value="Unassembled WGS sequence"/>
</dbReference>
<dbReference type="PRINTS" id="PR00727">
    <property type="entry name" value="LEADERPTASE"/>
</dbReference>
<feature type="domain" description="Peptidase S26" evidence="7">
    <location>
        <begin position="10"/>
        <end position="154"/>
    </location>
</feature>
<dbReference type="Pfam" id="PF10502">
    <property type="entry name" value="Peptidase_S26"/>
    <property type="match status" value="1"/>
</dbReference>
<evidence type="ECO:0000259" key="7">
    <source>
        <dbReference type="Pfam" id="PF10502"/>
    </source>
</evidence>
<keyword evidence="6" id="KW-0472">Membrane</keyword>
<keyword evidence="5 6" id="KW-0378">Hydrolase</keyword>
<sequence length="160" mass="18522">MFSKLAGLFVICYLLFLGSFRMYYWLYPKYFVSGESMNPTYWEQEVVQVKAHHKPKRFDVVVLHPPDAPTELYLKRVIGLPGERIDYKEGQLFVDGKFVADQFASTTEDFDWNDSSDQAIPKGYYFVLGDNRIISKDSRIFGLVSEKQILGIVQEGNTKK</sequence>
<proteinExistence type="inferred from homology"/>
<dbReference type="CDD" id="cd06530">
    <property type="entry name" value="S26_SPase_I"/>
    <property type="match status" value="1"/>
</dbReference>
<dbReference type="InterPro" id="IPR019757">
    <property type="entry name" value="Pept_S26A_signal_pept_1_Lys-AS"/>
</dbReference>
<accession>A0ABV0ERH4</accession>
<comment type="similarity">
    <text evidence="3 6">Belongs to the peptidase S26 family.</text>
</comment>
<dbReference type="NCBIfam" id="TIGR02227">
    <property type="entry name" value="sigpep_I_bact"/>
    <property type="match status" value="1"/>
</dbReference>
<dbReference type="InterPro" id="IPR036286">
    <property type="entry name" value="LexA/Signal_pep-like_sf"/>
</dbReference>
<dbReference type="Gene3D" id="2.10.109.10">
    <property type="entry name" value="Umud Fragment, subunit A"/>
    <property type="match status" value="1"/>
</dbReference>
<reference evidence="8 9" key="1">
    <citation type="submission" date="2024-02" db="EMBL/GenBank/DDBJ databases">
        <title>The Genome Sequence of Enterococcus sp. DIV0159.</title>
        <authorList>
            <person name="Earl A."/>
            <person name="Manson A."/>
            <person name="Gilmore M."/>
            <person name="Sanders J."/>
            <person name="Shea T."/>
            <person name="Howe W."/>
            <person name="Livny J."/>
            <person name="Cuomo C."/>
            <person name="Neafsey D."/>
            <person name="Birren B."/>
        </authorList>
    </citation>
    <scope>NUCLEOTIDE SEQUENCE [LARGE SCALE GENOMIC DNA]</scope>
    <source>
        <strain evidence="8 9">665A</strain>
    </source>
</reference>
<dbReference type="PROSITE" id="PS00760">
    <property type="entry name" value="SPASE_I_2"/>
    <property type="match status" value="1"/>
</dbReference>
<dbReference type="PANTHER" id="PTHR43390">
    <property type="entry name" value="SIGNAL PEPTIDASE I"/>
    <property type="match status" value="1"/>
</dbReference>
<keyword evidence="6" id="KW-0812">Transmembrane</keyword>
<keyword evidence="9" id="KW-1185">Reference proteome</keyword>
<dbReference type="InterPro" id="IPR019758">
    <property type="entry name" value="Pept_S26A_signal_pept_1_CS"/>
</dbReference>
<evidence type="ECO:0000313" key="8">
    <source>
        <dbReference type="EMBL" id="MEO1769957.1"/>
    </source>
</evidence>
<keyword evidence="6" id="KW-0645">Protease</keyword>
<evidence type="ECO:0000256" key="5">
    <source>
        <dbReference type="ARBA" id="ARBA00022801"/>
    </source>
</evidence>
<dbReference type="EMBL" id="JAFREL020000001">
    <property type="protein sequence ID" value="MEO1769957.1"/>
    <property type="molecule type" value="Genomic_DNA"/>
</dbReference>
<dbReference type="EC" id="3.4.21.89" evidence="4 6"/>
<evidence type="ECO:0000256" key="4">
    <source>
        <dbReference type="ARBA" id="ARBA00013208"/>
    </source>
</evidence>
<evidence type="ECO:0000256" key="2">
    <source>
        <dbReference type="ARBA" id="ARBA00004401"/>
    </source>
</evidence>
<protein>
    <recommendedName>
        <fullName evidence="4 6">Signal peptidase I</fullName>
        <ecNumber evidence="4 6">3.4.21.89</ecNumber>
    </recommendedName>
</protein>
<evidence type="ECO:0000256" key="3">
    <source>
        <dbReference type="ARBA" id="ARBA00009370"/>
    </source>
</evidence>
<feature type="transmembrane region" description="Helical" evidence="6">
    <location>
        <begin position="6"/>
        <end position="27"/>
    </location>
</feature>
<evidence type="ECO:0000313" key="9">
    <source>
        <dbReference type="Proteomes" id="UP000664357"/>
    </source>
</evidence>
<dbReference type="PROSITE" id="PS00761">
    <property type="entry name" value="SPASE_I_3"/>
    <property type="match status" value="1"/>
</dbReference>
<evidence type="ECO:0000256" key="1">
    <source>
        <dbReference type="ARBA" id="ARBA00000677"/>
    </source>
</evidence>
<comment type="subcellular location">
    <subcellularLocation>
        <location evidence="2">Cell membrane</location>
        <topology evidence="2">Single-pass type II membrane protein</topology>
    </subcellularLocation>
    <subcellularLocation>
        <location evidence="6">Membrane</location>
        <topology evidence="6">Single-pass type II membrane protein</topology>
    </subcellularLocation>
</comment>
<dbReference type="PANTHER" id="PTHR43390:SF1">
    <property type="entry name" value="CHLOROPLAST PROCESSING PEPTIDASE"/>
    <property type="match status" value="1"/>
</dbReference>
<comment type="caution">
    <text evidence="8">The sequence shown here is derived from an EMBL/GenBank/DDBJ whole genome shotgun (WGS) entry which is preliminary data.</text>
</comment>
<gene>
    <name evidence="8" type="ORF">JZO67_001908</name>
</gene>
<dbReference type="InterPro" id="IPR019533">
    <property type="entry name" value="Peptidase_S26"/>
</dbReference>
<name>A0ABV0ERH4_9ENTE</name>